<dbReference type="InterPro" id="IPR000719">
    <property type="entry name" value="Prot_kinase_dom"/>
</dbReference>
<evidence type="ECO:0000256" key="1">
    <source>
        <dbReference type="ARBA" id="ARBA00022741"/>
    </source>
</evidence>
<evidence type="ECO:0000313" key="10">
    <source>
        <dbReference type="Proteomes" id="UP000689195"/>
    </source>
</evidence>
<dbReference type="InterPro" id="IPR017441">
    <property type="entry name" value="Protein_kinase_ATP_BS"/>
</dbReference>
<sequence length="1120" mass="128893">MIQKPQDILLKTNYHEISLLPGKPIYEYELEIQNSTPELIQAALKAHKTILLEMLRNYMSIDNKIYSPKIIDGIEKGQSKILGIDEINQEAQHIVSIKLIGRLSENHISKNQIIARLIKQVVRNQFQMVSIGKIGSKLFWNQRAIKQKENNLEIWPGVECIYQASNIQNFKPKLIIDCAFRILRYRSVLEELNLQKQNIDILIGQIVMTTYNKKFYQISGIDVQMNPKSTFLNENGEANTFENYYKTKYNQNINSNQPLLKAIVRGRRDQNEKEIFLIPSLCQMTGLTDEMRNDFIAMKKISEITKPSADVRMRTAQDFIKQLQDTKIINKKDNSQKELLNEWGLEIKKDCVQIQAYKLDPGNMLMGGELRLNLGDSKTNLDRQTQTQMYQTPTQKLLLGIIYNVNSGVSAMNSFIQNFDLARQEFQFDVFLQPLVIKMYQDREEELERLLQGLKAEADSMNNKINFLLFLLPGQKKKARLYKACKRISMAKFGCASQVIIEKTLKNNTRSIVNKILIQLNAKIGGTPWALDGIPSIFTNQPTMICGVDIFQKTGRKSQLAFCSTINRYFSRYYSQVVTSGEFCQHLQQCLKAALIAFKQELQIYPKNVIIYRDGVSDGQQKTVLGTELPQYKQALKELELNDISLTLVICNKRVSAKFYTGGQGRAENPPPGTVIDNKNITNEDSMKFYLISQLSRQGTVTPTLYKVLYSDLPGIEQMIKIMTFKLCWLFYNFTGSIKIPAPVRYAHCLCNFIGDNYDDKDKIKFLPQQDLILKKVLPLSEYEQCYQEIKIIGRGQFGIVYLIQEKSTLKEFAAKKINGECSNTELDILLKLKHPNIINVYECFKDQKSIIIIMDYCQKGDLWNIIQYRILEGKNRGYTQKVIEQWLVQLLMGLACIHENNVIHRDLKSSNILIKEDGQLKIADFGVAKILSEDKMAKTITGSPFYLSPEISQGQDYTYSSDIWSLGCILFEMCTLKRAFDGDQFDQVLDKIQQRKLQQEILIQDQIDPTLSDKRTYTSELVNLIQSLLNVDPSKRPTAKELLRSSYIAKIMLQSFEKKSVKQKDIQKIGQVTMMQKKAHEKYQKQMSYVKQLLGNSQDSINAQSQVCDTMFTKKQTSI</sequence>
<gene>
    <name evidence="9" type="ORF">PPENT_87.1.T0040271</name>
</gene>
<evidence type="ECO:0000256" key="2">
    <source>
        <dbReference type="ARBA" id="ARBA00022840"/>
    </source>
</evidence>
<evidence type="ECO:0000256" key="5">
    <source>
        <dbReference type="SAM" id="Coils"/>
    </source>
</evidence>
<dbReference type="GO" id="GO:0004672">
    <property type="term" value="F:protein kinase activity"/>
    <property type="evidence" value="ECO:0007669"/>
    <property type="project" value="InterPro"/>
</dbReference>
<dbReference type="OrthoDB" id="445936at2759"/>
<evidence type="ECO:0008006" key="11">
    <source>
        <dbReference type="Google" id="ProtNLM"/>
    </source>
</evidence>
<dbReference type="PROSITE" id="PS50011">
    <property type="entry name" value="PROTEIN_KINASE_DOM"/>
    <property type="match status" value="1"/>
</dbReference>
<keyword evidence="2 3" id="KW-0067">ATP-binding</keyword>
<name>A0A8S1S728_9CILI</name>
<feature type="domain" description="PAZ" evidence="7">
    <location>
        <begin position="187"/>
        <end position="286"/>
    </location>
</feature>
<reference evidence="9" key="1">
    <citation type="submission" date="2021-01" db="EMBL/GenBank/DDBJ databases">
        <authorList>
            <consortium name="Genoscope - CEA"/>
            <person name="William W."/>
        </authorList>
    </citation>
    <scope>NUCLEOTIDE SEQUENCE</scope>
</reference>
<dbReference type="PROSITE" id="PS00108">
    <property type="entry name" value="PROTEIN_KINASE_ST"/>
    <property type="match status" value="1"/>
</dbReference>
<dbReference type="GO" id="GO:0003723">
    <property type="term" value="F:RNA binding"/>
    <property type="evidence" value="ECO:0007669"/>
    <property type="project" value="InterPro"/>
</dbReference>
<evidence type="ECO:0000259" key="7">
    <source>
        <dbReference type="PROSITE" id="PS50821"/>
    </source>
</evidence>
<dbReference type="PANTHER" id="PTHR22891">
    <property type="entry name" value="EUKARYOTIC TRANSLATION INITIATION FACTOR 2C"/>
    <property type="match status" value="1"/>
</dbReference>
<accession>A0A8S1S728</accession>
<comment type="caution">
    <text evidence="9">The sequence shown here is derived from an EMBL/GenBank/DDBJ whole genome shotgun (WGS) entry which is preliminary data.</text>
</comment>
<dbReference type="SMART" id="SM00950">
    <property type="entry name" value="Piwi"/>
    <property type="match status" value="1"/>
</dbReference>
<dbReference type="CDD" id="cd04658">
    <property type="entry name" value="Piwi_piwi-like_Euk"/>
    <property type="match status" value="1"/>
</dbReference>
<feature type="domain" description="Protein kinase" evidence="6">
    <location>
        <begin position="787"/>
        <end position="1049"/>
    </location>
</feature>
<comment type="similarity">
    <text evidence="4">Belongs to the argonaute family.</text>
</comment>
<dbReference type="Proteomes" id="UP000689195">
    <property type="component" value="Unassembled WGS sequence"/>
</dbReference>
<dbReference type="AlphaFoldDB" id="A0A8S1S728"/>
<dbReference type="InterPro" id="IPR008271">
    <property type="entry name" value="Ser/Thr_kinase_AS"/>
</dbReference>
<feature type="domain" description="Piwi" evidence="8">
    <location>
        <begin position="467"/>
        <end position="759"/>
    </location>
</feature>
<dbReference type="PROSITE" id="PS00107">
    <property type="entry name" value="PROTEIN_KINASE_ATP"/>
    <property type="match status" value="1"/>
</dbReference>
<dbReference type="Pfam" id="PF02170">
    <property type="entry name" value="PAZ"/>
    <property type="match status" value="1"/>
</dbReference>
<dbReference type="PROSITE" id="PS50822">
    <property type="entry name" value="PIWI"/>
    <property type="match status" value="1"/>
</dbReference>
<evidence type="ECO:0000313" key="9">
    <source>
        <dbReference type="EMBL" id="CAD8135533.1"/>
    </source>
</evidence>
<keyword evidence="10" id="KW-1185">Reference proteome</keyword>
<dbReference type="Pfam" id="PF00069">
    <property type="entry name" value="Pkinase"/>
    <property type="match status" value="1"/>
</dbReference>
<evidence type="ECO:0000256" key="3">
    <source>
        <dbReference type="PROSITE-ProRule" id="PRU10141"/>
    </source>
</evidence>
<keyword evidence="1 3" id="KW-0547">Nucleotide-binding</keyword>
<feature type="coiled-coil region" evidence="5">
    <location>
        <begin position="437"/>
        <end position="464"/>
    </location>
</feature>
<organism evidence="9 10">
    <name type="scientific">Paramecium pentaurelia</name>
    <dbReference type="NCBI Taxonomy" id="43138"/>
    <lineage>
        <taxon>Eukaryota</taxon>
        <taxon>Sar</taxon>
        <taxon>Alveolata</taxon>
        <taxon>Ciliophora</taxon>
        <taxon>Intramacronucleata</taxon>
        <taxon>Oligohymenophorea</taxon>
        <taxon>Peniculida</taxon>
        <taxon>Parameciidae</taxon>
        <taxon>Paramecium</taxon>
    </lineage>
</organism>
<dbReference type="InterPro" id="IPR003165">
    <property type="entry name" value="Piwi"/>
</dbReference>
<keyword evidence="5" id="KW-0175">Coiled coil</keyword>
<dbReference type="CDD" id="cd02845">
    <property type="entry name" value="PAZ_piwi_like"/>
    <property type="match status" value="1"/>
</dbReference>
<dbReference type="PROSITE" id="PS50821">
    <property type="entry name" value="PAZ"/>
    <property type="match status" value="1"/>
</dbReference>
<proteinExistence type="inferred from homology"/>
<dbReference type="GO" id="GO:0005524">
    <property type="term" value="F:ATP binding"/>
    <property type="evidence" value="ECO:0007669"/>
    <property type="project" value="UniProtKB-UniRule"/>
</dbReference>
<dbReference type="EMBL" id="CAJJDO010000004">
    <property type="protein sequence ID" value="CAD8135533.1"/>
    <property type="molecule type" value="Genomic_DNA"/>
</dbReference>
<dbReference type="SMART" id="SM00949">
    <property type="entry name" value="PAZ"/>
    <property type="match status" value="1"/>
</dbReference>
<dbReference type="SMART" id="SM00220">
    <property type="entry name" value="S_TKc"/>
    <property type="match status" value="1"/>
</dbReference>
<feature type="binding site" evidence="3">
    <location>
        <position position="817"/>
    </location>
    <ligand>
        <name>ATP</name>
        <dbReference type="ChEBI" id="CHEBI:30616"/>
    </ligand>
</feature>
<evidence type="ECO:0000259" key="8">
    <source>
        <dbReference type="PROSITE" id="PS50822"/>
    </source>
</evidence>
<dbReference type="Pfam" id="PF02171">
    <property type="entry name" value="Piwi"/>
    <property type="match status" value="1"/>
</dbReference>
<evidence type="ECO:0000259" key="6">
    <source>
        <dbReference type="PROSITE" id="PS50011"/>
    </source>
</evidence>
<dbReference type="InterPro" id="IPR003100">
    <property type="entry name" value="PAZ_dom"/>
</dbReference>
<protein>
    <recommendedName>
        <fullName evidence="11">Protein kinase domain-containing protein</fullName>
    </recommendedName>
</protein>
<evidence type="ECO:0000256" key="4">
    <source>
        <dbReference type="RuleBase" id="RU361178"/>
    </source>
</evidence>